<dbReference type="PANTHER" id="PTHR14503:SF4">
    <property type="entry name" value="LARGE RIBOSOMAL SUBUNIT PROTEIN BL34M"/>
    <property type="match status" value="1"/>
</dbReference>
<organism evidence="5 6">
    <name type="scientific">Lophium mytilinum</name>
    <dbReference type="NCBI Taxonomy" id="390894"/>
    <lineage>
        <taxon>Eukaryota</taxon>
        <taxon>Fungi</taxon>
        <taxon>Dikarya</taxon>
        <taxon>Ascomycota</taxon>
        <taxon>Pezizomycotina</taxon>
        <taxon>Dothideomycetes</taxon>
        <taxon>Pleosporomycetidae</taxon>
        <taxon>Mytilinidiales</taxon>
        <taxon>Mytilinidiaceae</taxon>
        <taxon>Lophium</taxon>
    </lineage>
</organism>
<dbReference type="HAMAP" id="MF_00391">
    <property type="entry name" value="Ribosomal_bL34"/>
    <property type="match status" value="1"/>
</dbReference>
<dbReference type="EMBL" id="MU004184">
    <property type="protein sequence ID" value="KAF2499737.1"/>
    <property type="molecule type" value="Genomic_DNA"/>
</dbReference>
<evidence type="ECO:0000313" key="5">
    <source>
        <dbReference type="EMBL" id="KAF2499737.1"/>
    </source>
</evidence>
<dbReference type="OrthoDB" id="431691at2759"/>
<dbReference type="Pfam" id="PF00468">
    <property type="entry name" value="Ribosomal_L34"/>
    <property type="match status" value="1"/>
</dbReference>
<name>A0A6A6R8H4_9PEZI</name>
<dbReference type="InterPro" id="IPR000271">
    <property type="entry name" value="Ribosomal_bL34"/>
</dbReference>
<evidence type="ECO:0000256" key="4">
    <source>
        <dbReference type="ARBA" id="ARBA00035274"/>
    </source>
</evidence>
<reference evidence="5" key="1">
    <citation type="journal article" date="2020" name="Stud. Mycol.">
        <title>101 Dothideomycetes genomes: a test case for predicting lifestyles and emergence of pathogens.</title>
        <authorList>
            <person name="Haridas S."/>
            <person name="Albert R."/>
            <person name="Binder M."/>
            <person name="Bloem J."/>
            <person name="Labutti K."/>
            <person name="Salamov A."/>
            <person name="Andreopoulos B."/>
            <person name="Baker S."/>
            <person name="Barry K."/>
            <person name="Bills G."/>
            <person name="Bluhm B."/>
            <person name="Cannon C."/>
            <person name="Castanera R."/>
            <person name="Culley D."/>
            <person name="Daum C."/>
            <person name="Ezra D."/>
            <person name="Gonzalez J."/>
            <person name="Henrissat B."/>
            <person name="Kuo A."/>
            <person name="Liang C."/>
            <person name="Lipzen A."/>
            <person name="Lutzoni F."/>
            <person name="Magnuson J."/>
            <person name="Mondo S."/>
            <person name="Nolan M."/>
            <person name="Ohm R."/>
            <person name="Pangilinan J."/>
            <person name="Park H.-J."/>
            <person name="Ramirez L."/>
            <person name="Alfaro M."/>
            <person name="Sun H."/>
            <person name="Tritt A."/>
            <person name="Yoshinaga Y."/>
            <person name="Zwiers L.-H."/>
            <person name="Turgeon B."/>
            <person name="Goodwin S."/>
            <person name="Spatafora J."/>
            <person name="Crous P."/>
            <person name="Grigoriev I."/>
        </authorList>
    </citation>
    <scope>NUCLEOTIDE SEQUENCE</scope>
    <source>
        <strain evidence="5">CBS 269.34</strain>
    </source>
</reference>
<dbReference type="AlphaFoldDB" id="A0A6A6R8H4"/>
<dbReference type="PANTHER" id="PTHR14503">
    <property type="entry name" value="MITOCHONDRIAL RIBOSOMAL PROTEIN 34 FAMILY MEMBER"/>
    <property type="match status" value="1"/>
</dbReference>
<dbReference type="GO" id="GO:0003735">
    <property type="term" value="F:structural constituent of ribosome"/>
    <property type="evidence" value="ECO:0007669"/>
    <property type="project" value="InterPro"/>
</dbReference>
<comment type="similarity">
    <text evidence="1">Belongs to the bacterial ribosomal protein bL34 family.</text>
</comment>
<protein>
    <recommendedName>
        <fullName evidence="4">Large ribosomal subunit protein bL34m</fullName>
    </recommendedName>
</protein>
<evidence type="ECO:0000256" key="3">
    <source>
        <dbReference type="ARBA" id="ARBA00023274"/>
    </source>
</evidence>
<gene>
    <name evidence="5" type="ORF">BU16DRAFT_558043</name>
</gene>
<dbReference type="Proteomes" id="UP000799750">
    <property type="component" value="Unassembled WGS sequence"/>
</dbReference>
<evidence type="ECO:0000256" key="1">
    <source>
        <dbReference type="ARBA" id="ARBA00010111"/>
    </source>
</evidence>
<keyword evidence="2" id="KW-0689">Ribosomal protein</keyword>
<keyword evidence="3" id="KW-0687">Ribonucleoprotein</keyword>
<accession>A0A6A6R8H4</accession>
<dbReference type="GO" id="GO:0006412">
    <property type="term" value="P:translation"/>
    <property type="evidence" value="ECO:0007669"/>
    <property type="project" value="InterPro"/>
</dbReference>
<proteinExistence type="inferred from homology"/>
<evidence type="ECO:0000256" key="2">
    <source>
        <dbReference type="ARBA" id="ARBA00022980"/>
    </source>
</evidence>
<sequence>MQSLRCVRLLARPTAGTPSALARPAYRISTPQTIATSRAFSLLSPRRPQLLPSSCHAVSSSTTPSAITAADGTLLDLFPKISSHPSLASSQVRCGPRDTFSPSHRVRKRRHGFLARLRTRGGRKILMRRKLKGRQALTH</sequence>
<keyword evidence="6" id="KW-1185">Reference proteome</keyword>
<dbReference type="GO" id="GO:0005762">
    <property type="term" value="C:mitochondrial large ribosomal subunit"/>
    <property type="evidence" value="ECO:0007669"/>
    <property type="project" value="TreeGrafter"/>
</dbReference>
<dbReference type="Gene3D" id="1.10.287.3980">
    <property type="match status" value="1"/>
</dbReference>
<dbReference type="FunFam" id="1.10.287.3980:FF:000001">
    <property type="entry name" value="Mitochondrial ribosomal protein L34"/>
    <property type="match status" value="1"/>
</dbReference>
<evidence type="ECO:0000313" key="6">
    <source>
        <dbReference type="Proteomes" id="UP000799750"/>
    </source>
</evidence>
<dbReference type="NCBIfam" id="TIGR01030">
    <property type="entry name" value="rpmH_bact"/>
    <property type="match status" value="1"/>
</dbReference>